<organism evidence="2 3">
    <name type="scientific">Actinomadura algeriensis</name>
    <dbReference type="NCBI Taxonomy" id="1679523"/>
    <lineage>
        <taxon>Bacteria</taxon>
        <taxon>Bacillati</taxon>
        <taxon>Actinomycetota</taxon>
        <taxon>Actinomycetes</taxon>
        <taxon>Streptosporangiales</taxon>
        <taxon>Thermomonosporaceae</taxon>
        <taxon>Actinomadura</taxon>
    </lineage>
</organism>
<evidence type="ECO:0000313" key="2">
    <source>
        <dbReference type="EMBL" id="MBE1531987.1"/>
    </source>
</evidence>
<dbReference type="EMBL" id="JADBDZ010000001">
    <property type="protein sequence ID" value="MBE1531987.1"/>
    <property type="molecule type" value="Genomic_DNA"/>
</dbReference>
<evidence type="ECO:0000259" key="1">
    <source>
        <dbReference type="Pfam" id="PF19054"/>
    </source>
</evidence>
<dbReference type="InterPro" id="IPR043917">
    <property type="entry name" value="DUF5753"/>
</dbReference>
<dbReference type="Gene3D" id="1.10.260.40">
    <property type="entry name" value="lambda repressor-like DNA-binding domains"/>
    <property type="match status" value="1"/>
</dbReference>
<dbReference type="Proteomes" id="UP000627838">
    <property type="component" value="Unassembled WGS sequence"/>
</dbReference>
<sequence length="283" mass="32257">MSDAYGATIAKWTLARRLKAMRVESGFTANQVCDRLSWGRGKVGRFEANVWVRPELSDIRDLARVYGADEQTGEELENLARAARRRAWWREYGDVFGSVEFPGFENDAAEIIVYTPLLVPGLLQTVPYMQTLLSYGSRSPEWRELSLRSRLRRQQILERTDDTAPRLTALITEAALLYRWGDADARRGQFAHLLKMAERPNVDLRLLRFEDGLHPGMAMLFHIFRFPGGEPPMVYLETDATIQDIDPAENVEAYELIYEQIKEAALGPADSVAYVIKLMADLE</sequence>
<keyword evidence="3" id="KW-1185">Reference proteome</keyword>
<gene>
    <name evidence="2" type="ORF">H4W34_001820</name>
</gene>
<dbReference type="CDD" id="cd00093">
    <property type="entry name" value="HTH_XRE"/>
    <property type="match status" value="1"/>
</dbReference>
<dbReference type="Pfam" id="PF13560">
    <property type="entry name" value="HTH_31"/>
    <property type="match status" value="1"/>
</dbReference>
<dbReference type="InterPro" id="IPR001387">
    <property type="entry name" value="Cro/C1-type_HTH"/>
</dbReference>
<dbReference type="RefSeq" id="WP_192758757.1">
    <property type="nucleotide sequence ID" value="NZ_JADBDZ010000001.1"/>
</dbReference>
<dbReference type="Pfam" id="PF19054">
    <property type="entry name" value="DUF5753"/>
    <property type="match status" value="1"/>
</dbReference>
<feature type="domain" description="DUF5753" evidence="1">
    <location>
        <begin position="102"/>
        <end position="274"/>
    </location>
</feature>
<evidence type="ECO:0000313" key="3">
    <source>
        <dbReference type="Proteomes" id="UP000627838"/>
    </source>
</evidence>
<dbReference type="InterPro" id="IPR010982">
    <property type="entry name" value="Lambda_DNA-bd_dom_sf"/>
</dbReference>
<comment type="caution">
    <text evidence="2">The sequence shown here is derived from an EMBL/GenBank/DDBJ whole genome shotgun (WGS) entry which is preliminary data.</text>
</comment>
<accession>A0ABR9JN49</accession>
<protein>
    <submittedName>
        <fullName evidence="2">Transcriptional regulator with XRE-family HTH domain</fullName>
    </submittedName>
</protein>
<dbReference type="SUPFAM" id="SSF47413">
    <property type="entry name" value="lambda repressor-like DNA-binding domains"/>
    <property type="match status" value="1"/>
</dbReference>
<reference evidence="2 3" key="1">
    <citation type="submission" date="2020-10" db="EMBL/GenBank/DDBJ databases">
        <title>Sequencing the genomes of 1000 actinobacteria strains.</title>
        <authorList>
            <person name="Klenk H.-P."/>
        </authorList>
    </citation>
    <scope>NUCLEOTIDE SEQUENCE [LARGE SCALE GENOMIC DNA]</scope>
    <source>
        <strain evidence="2 3">DSM 46744</strain>
    </source>
</reference>
<proteinExistence type="predicted"/>
<name>A0ABR9JN49_9ACTN</name>